<comment type="function">
    <text evidence="15">Part of the Sec protein translocase complex. Interacts with the SecYEG preprotein conducting channel. Has a central role in coupling the hydrolysis of ATP to the transfer of proteins into and across the cell membrane, serving as an ATP-driven molecular motor driving the stepwise translocation of polypeptide chains across the membrane.</text>
</comment>
<dbReference type="PRINTS" id="PR00906">
    <property type="entry name" value="SECA"/>
</dbReference>
<dbReference type="GO" id="GO:0043952">
    <property type="term" value="P:protein transport by the Sec complex"/>
    <property type="evidence" value="ECO:0007669"/>
    <property type="project" value="TreeGrafter"/>
</dbReference>
<gene>
    <name evidence="15 21" type="primary">secA</name>
    <name evidence="21" type="ORF">H7C19_12495</name>
</gene>
<keyword evidence="5 15" id="KW-0963">Cytoplasm</keyword>
<dbReference type="FunFam" id="3.40.50.300:FF:000429">
    <property type="entry name" value="Preprotein translocase subunit SecA"/>
    <property type="match status" value="1"/>
</dbReference>
<protein>
    <recommendedName>
        <fullName evidence="15 16">Protein translocase subunit SecA</fullName>
        <ecNumber evidence="15">7.4.2.8</ecNumber>
    </recommendedName>
</protein>
<evidence type="ECO:0000256" key="15">
    <source>
        <dbReference type="HAMAP-Rule" id="MF_01382"/>
    </source>
</evidence>
<dbReference type="PROSITE" id="PS51194">
    <property type="entry name" value="HELICASE_CTER"/>
    <property type="match status" value="1"/>
</dbReference>
<dbReference type="NCBIfam" id="TIGR00963">
    <property type="entry name" value="secA"/>
    <property type="match status" value="1"/>
</dbReference>
<comment type="caution">
    <text evidence="21">The sequence shown here is derived from an EMBL/GenBank/DDBJ whole genome shotgun (WGS) entry which is preliminary data.</text>
</comment>
<evidence type="ECO:0000256" key="14">
    <source>
        <dbReference type="ARBA" id="ARBA00034006"/>
    </source>
</evidence>
<feature type="domain" description="Helicase C-terminal" evidence="19">
    <location>
        <begin position="419"/>
        <end position="587"/>
    </location>
</feature>
<dbReference type="Gene3D" id="3.40.50.300">
    <property type="entry name" value="P-loop containing nucleotide triphosphate hydrolases"/>
    <property type="match status" value="3"/>
</dbReference>
<keyword evidence="8" id="KW-0862">Zinc</keyword>
<organism evidence="21 22">
    <name type="scientific">Cohnella nanjingensis</name>
    <dbReference type="NCBI Taxonomy" id="1387779"/>
    <lineage>
        <taxon>Bacteria</taxon>
        <taxon>Bacillati</taxon>
        <taxon>Bacillota</taxon>
        <taxon>Bacilli</taxon>
        <taxon>Bacillales</taxon>
        <taxon>Paenibacillaceae</taxon>
        <taxon>Cohnella</taxon>
    </lineage>
</organism>
<dbReference type="InterPro" id="IPR014001">
    <property type="entry name" value="Helicase_ATP-bd"/>
</dbReference>
<dbReference type="NCBIfam" id="NF009538">
    <property type="entry name" value="PRK12904.1"/>
    <property type="match status" value="1"/>
</dbReference>
<keyword evidence="11 15" id="KW-1278">Translocase</keyword>
<dbReference type="PROSITE" id="PS51192">
    <property type="entry name" value="HELICASE_ATP_BIND_1"/>
    <property type="match status" value="1"/>
</dbReference>
<evidence type="ECO:0000313" key="21">
    <source>
        <dbReference type="EMBL" id="MBB6671501.1"/>
    </source>
</evidence>
<dbReference type="CDD" id="cd18803">
    <property type="entry name" value="SF2_C_secA"/>
    <property type="match status" value="1"/>
</dbReference>
<dbReference type="FunFam" id="3.90.1440.10:FF:000001">
    <property type="entry name" value="Preprotein translocase subunit SecA"/>
    <property type="match status" value="1"/>
</dbReference>
<keyword evidence="7 15" id="KW-0547">Nucleotide-binding</keyword>
<proteinExistence type="inferred from homology"/>
<dbReference type="CDD" id="cd17928">
    <property type="entry name" value="DEXDc_SecA"/>
    <property type="match status" value="1"/>
</dbReference>
<dbReference type="Pfam" id="PF07517">
    <property type="entry name" value="SecA_DEAD"/>
    <property type="match status" value="1"/>
</dbReference>
<dbReference type="HAMAP" id="MF_01382">
    <property type="entry name" value="SecA"/>
    <property type="match status" value="1"/>
</dbReference>
<dbReference type="InterPro" id="IPR036670">
    <property type="entry name" value="SecA_X-link_sf"/>
</dbReference>
<sequence>MLGLVKKIFGDANEREVKRLAKTVEQINALESSVSGLSDEQLRAKTEEFRGRLEKGEELDDLLPEAFAVVREAAKRVLKMRHFDVQLIGGMVLHQGKISEMKTGEGKTLVGTLAVYLNALSGKGVHVVTVNDYLAQRDSQLMGQVYEFLGMTVGCNLNGLSHEDKQHAYACDITYGTNNEFGFDYLRDNMVLYKEQMVQRPLQYAIIDEVDSILIDEARTPLIISGQAQKSTQLYYAADRFASRLSETEDYTIDVKMRSIVLTEQGVSKAEEAFNIDNLFSHEHVLLNHHVNQALRARYIMRRDVDYVVQEDEVIIVDEFTGRLMSGRRYSDGLHQAIEAKEGLEVQNESMTLATITFQNYFRMYRKLAGMTGTAKTEEEEFKRIYGLEVIQVPTNRLNIRNDMPDVVYKSENGKFRAVVEEIVTRHQTGQPVLVGTVSIENSERVSEMLKKKGIKHQVLNAKYHAEEATIISSAGQRGTVTIATNMAGRGTDILLGEGVPDLGGLHIIGTERHESRRIDNQLRGRAGRQGDPGSSQFYLSMEDELMRRFGADNIMGMMERLGFDEDSPIESKLISRAIESAQKRVEGSNFDARRVVLQYDDVINLQREKIYGDRRQILNAENIRDIVSGMIKSVVERAVDKHCPGDDVPEDWDLEGLVTYAHATFLPEDTVEKDEVWGKEKEEIARLLLGKIEKVYDEREEQIGVETMREFEKVVVLRAVDSKWMDHIDAMDQLRQGIHLRAYGGNDPLREYQFEGHNMFLSMVERIEEEITLYIMKAQVESNVKREAVAEGQAVDTKAEQGPKRPAKQEQRIGRNDPCPCGSGKKYKMCHGRID</sequence>
<feature type="compositionally biased region" description="Basic and acidic residues" evidence="17">
    <location>
        <begin position="798"/>
        <end position="816"/>
    </location>
</feature>
<evidence type="ECO:0000256" key="16">
    <source>
        <dbReference type="RuleBase" id="RU003874"/>
    </source>
</evidence>
<comment type="cofactor">
    <cofactor evidence="1">
        <name>Zn(2+)</name>
        <dbReference type="ChEBI" id="CHEBI:29105"/>
    </cofactor>
</comment>
<dbReference type="SUPFAM" id="SSF52540">
    <property type="entry name" value="P-loop containing nucleoside triphosphate hydrolases"/>
    <property type="match status" value="2"/>
</dbReference>
<feature type="region of interest" description="Disordered" evidence="17">
    <location>
        <begin position="793"/>
        <end position="824"/>
    </location>
</feature>
<dbReference type="InterPro" id="IPR014018">
    <property type="entry name" value="SecA_motor_DEAD"/>
</dbReference>
<dbReference type="InterPro" id="IPR011130">
    <property type="entry name" value="SecA_preprotein_X-link_dom"/>
</dbReference>
<dbReference type="FunFam" id="1.10.3060.10:FF:000002">
    <property type="entry name" value="Preprotein translocase subunit SecA"/>
    <property type="match status" value="1"/>
</dbReference>
<evidence type="ECO:0000313" key="22">
    <source>
        <dbReference type="Proteomes" id="UP000547209"/>
    </source>
</evidence>
<dbReference type="SMART" id="SM00958">
    <property type="entry name" value="SecA_PP_bind"/>
    <property type="match status" value="1"/>
</dbReference>
<dbReference type="PANTHER" id="PTHR30612">
    <property type="entry name" value="SECA INNER MEMBRANE COMPONENT OF SEC PROTEIN SECRETION SYSTEM"/>
    <property type="match status" value="1"/>
</dbReference>
<evidence type="ECO:0000259" key="18">
    <source>
        <dbReference type="PROSITE" id="PS51192"/>
    </source>
</evidence>
<dbReference type="Gene3D" id="3.90.1440.10">
    <property type="entry name" value="SecA, preprotein cross-linking domain"/>
    <property type="match status" value="1"/>
</dbReference>
<evidence type="ECO:0000256" key="5">
    <source>
        <dbReference type="ARBA" id="ARBA00022490"/>
    </source>
</evidence>
<dbReference type="InterPro" id="IPR036266">
    <property type="entry name" value="SecA_Wing/Scaffold_sf"/>
</dbReference>
<dbReference type="FunFam" id="3.40.50.300:FF:000081">
    <property type="entry name" value="Preprotein translocase subunit SecA"/>
    <property type="match status" value="1"/>
</dbReference>
<evidence type="ECO:0000256" key="7">
    <source>
        <dbReference type="ARBA" id="ARBA00022741"/>
    </source>
</evidence>
<keyword evidence="6" id="KW-0479">Metal-binding</keyword>
<evidence type="ECO:0000259" key="19">
    <source>
        <dbReference type="PROSITE" id="PS51194"/>
    </source>
</evidence>
<evidence type="ECO:0000256" key="8">
    <source>
        <dbReference type="ARBA" id="ARBA00022833"/>
    </source>
</evidence>
<dbReference type="GO" id="GO:0005829">
    <property type="term" value="C:cytosol"/>
    <property type="evidence" value="ECO:0007669"/>
    <property type="project" value="TreeGrafter"/>
</dbReference>
<evidence type="ECO:0000256" key="1">
    <source>
        <dbReference type="ARBA" id="ARBA00001947"/>
    </source>
</evidence>
<dbReference type="GO" id="GO:0005886">
    <property type="term" value="C:plasma membrane"/>
    <property type="evidence" value="ECO:0007669"/>
    <property type="project" value="UniProtKB-SubCell"/>
</dbReference>
<evidence type="ECO:0000256" key="6">
    <source>
        <dbReference type="ARBA" id="ARBA00022723"/>
    </source>
</evidence>
<dbReference type="InterPro" id="IPR027417">
    <property type="entry name" value="P-loop_NTPase"/>
</dbReference>
<dbReference type="GO" id="GO:0046872">
    <property type="term" value="F:metal ion binding"/>
    <property type="evidence" value="ECO:0007669"/>
    <property type="project" value="UniProtKB-KW"/>
</dbReference>
<comment type="catalytic activity">
    <reaction evidence="14 15">
        <text>ATP + H2O + cellular proteinSide 1 = ADP + phosphate + cellular proteinSide 2.</text>
        <dbReference type="EC" id="7.4.2.8"/>
    </reaction>
</comment>
<feature type="binding site" evidence="15">
    <location>
        <position position="86"/>
    </location>
    <ligand>
        <name>ATP</name>
        <dbReference type="ChEBI" id="CHEBI:30616"/>
    </ligand>
</feature>
<evidence type="ECO:0000256" key="3">
    <source>
        <dbReference type="ARBA" id="ARBA00022448"/>
    </source>
</evidence>
<keyword evidence="12 15" id="KW-0811">Translocation</keyword>
<evidence type="ECO:0000256" key="12">
    <source>
        <dbReference type="ARBA" id="ARBA00023010"/>
    </source>
</evidence>
<dbReference type="InterPro" id="IPR011116">
    <property type="entry name" value="SecA_Wing/Scaffold"/>
</dbReference>
<dbReference type="NCBIfam" id="NF006630">
    <property type="entry name" value="PRK09200.1"/>
    <property type="match status" value="1"/>
</dbReference>
<comment type="similarity">
    <text evidence="2 15 16">Belongs to the SecA family.</text>
</comment>
<dbReference type="SMART" id="SM00957">
    <property type="entry name" value="SecA_DEAD"/>
    <property type="match status" value="1"/>
</dbReference>
<dbReference type="EMBL" id="JACJVP010000021">
    <property type="protein sequence ID" value="MBB6671501.1"/>
    <property type="molecule type" value="Genomic_DNA"/>
</dbReference>
<dbReference type="Proteomes" id="UP000547209">
    <property type="component" value="Unassembled WGS sequence"/>
</dbReference>
<dbReference type="Gene3D" id="1.10.3060.10">
    <property type="entry name" value="Helical scaffold and wing domains of SecA"/>
    <property type="match status" value="1"/>
</dbReference>
<keyword evidence="4 15" id="KW-1003">Cell membrane</keyword>
<dbReference type="GO" id="GO:0008564">
    <property type="term" value="F:protein-exporting ATPase activity"/>
    <property type="evidence" value="ECO:0007669"/>
    <property type="project" value="UniProtKB-EC"/>
</dbReference>
<dbReference type="InterPro" id="IPR044722">
    <property type="entry name" value="SecA_SF2_C"/>
</dbReference>
<dbReference type="Pfam" id="PF02810">
    <property type="entry name" value="SEC-C"/>
    <property type="match status" value="1"/>
</dbReference>
<dbReference type="Pfam" id="PF07516">
    <property type="entry name" value="SecA_SW"/>
    <property type="match status" value="1"/>
</dbReference>
<keyword evidence="10 15" id="KW-0653">Protein transport</keyword>
<dbReference type="RefSeq" id="WP_185142981.1">
    <property type="nucleotide sequence ID" value="NZ_JACJVP010000021.1"/>
</dbReference>
<dbReference type="PROSITE" id="PS51196">
    <property type="entry name" value="SECA_MOTOR_DEAD"/>
    <property type="match status" value="1"/>
</dbReference>
<dbReference type="PROSITE" id="PS01312">
    <property type="entry name" value="SECA"/>
    <property type="match status" value="1"/>
</dbReference>
<keyword evidence="13 15" id="KW-0472">Membrane</keyword>
<evidence type="ECO:0000256" key="13">
    <source>
        <dbReference type="ARBA" id="ARBA00023136"/>
    </source>
</evidence>
<evidence type="ECO:0000256" key="2">
    <source>
        <dbReference type="ARBA" id="ARBA00007650"/>
    </source>
</evidence>
<dbReference type="GO" id="GO:0005524">
    <property type="term" value="F:ATP binding"/>
    <property type="evidence" value="ECO:0007669"/>
    <property type="project" value="UniProtKB-UniRule"/>
</dbReference>
<keyword evidence="9 15" id="KW-0067">ATP-binding</keyword>
<dbReference type="GO" id="GO:0017038">
    <property type="term" value="P:protein import"/>
    <property type="evidence" value="ECO:0007669"/>
    <property type="project" value="InterPro"/>
</dbReference>
<dbReference type="InterPro" id="IPR011115">
    <property type="entry name" value="SecA_DEAD"/>
</dbReference>
<dbReference type="InterPro" id="IPR001650">
    <property type="entry name" value="Helicase_C-like"/>
</dbReference>
<dbReference type="GO" id="GO:0006605">
    <property type="term" value="P:protein targeting"/>
    <property type="evidence" value="ECO:0007669"/>
    <property type="project" value="UniProtKB-UniRule"/>
</dbReference>
<evidence type="ECO:0000256" key="10">
    <source>
        <dbReference type="ARBA" id="ARBA00022927"/>
    </source>
</evidence>
<evidence type="ECO:0000256" key="11">
    <source>
        <dbReference type="ARBA" id="ARBA00022967"/>
    </source>
</evidence>
<dbReference type="GO" id="GO:0065002">
    <property type="term" value="P:intracellular protein transmembrane transport"/>
    <property type="evidence" value="ECO:0007669"/>
    <property type="project" value="UniProtKB-UniRule"/>
</dbReference>
<evidence type="ECO:0000256" key="17">
    <source>
        <dbReference type="SAM" id="MobiDB-lite"/>
    </source>
</evidence>
<dbReference type="GO" id="GO:0031522">
    <property type="term" value="C:cell envelope Sec protein transport complex"/>
    <property type="evidence" value="ECO:0007669"/>
    <property type="project" value="TreeGrafter"/>
</dbReference>
<dbReference type="InterPro" id="IPR004027">
    <property type="entry name" value="SEC_C_motif"/>
</dbReference>
<feature type="binding site" evidence="15">
    <location>
        <position position="493"/>
    </location>
    <ligand>
        <name>ATP</name>
        <dbReference type="ChEBI" id="CHEBI:30616"/>
    </ligand>
</feature>
<evidence type="ECO:0000259" key="20">
    <source>
        <dbReference type="PROSITE" id="PS51196"/>
    </source>
</evidence>
<feature type="domain" description="SecA family profile" evidence="20">
    <location>
        <begin position="2"/>
        <end position="571"/>
    </location>
</feature>
<reference evidence="21 22" key="1">
    <citation type="submission" date="2020-08" db="EMBL/GenBank/DDBJ databases">
        <title>Cohnella phylogeny.</title>
        <authorList>
            <person name="Dunlap C."/>
        </authorList>
    </citation>
    <scope>NUCLEOTIDE SEQUENCE [LARGE SCALE GENOMIC DNA]</scope>
    <source>
        <strain evidence="21 22">DSM 28246</strain>
    </source>
</reference>
<dbReference type="SUPFAM" id="SSF81886">
    <property type="entry name" value="Helical scaffold and wing domains of SecA"/>
    <property type="match status" value="1"/>
</dbReference>
<evidence type="ECO:0000256" key="9">
    <source>
        <dbReference type="ARBA" id="ARBA00022840"/>
    </source>
</evidence>
<comment type="subcellular location">
    <subcellularLocation>
        <location evidence="15">Cell membrane</location>
        <topology evidence="15">Peripheral membrane protein</topology>
        <orientation evidence="15">Cytoplasmic side</orientation>
    </subcellularLocation>
    <subcellularLocation>
        <location evidence="15">Cytoplasm</location>
    </subcellularLocation>
    <text evidence="15">Distribution is 50-50.</text>
</comment>
<keyword evidence="3 15" id="KW-0813">Transport</keyword>
<comment type="subunit">
    <text evidence="15">Monomer and homodimer. Part of the essential Sec protein translocation apparatus which comprises SecA, SecYEG and auxiliary proteins SecDF. Other proteins may also be involved.</text>
</comment>
<dbReference type="InterPro" id="IPR020937">
    <property type="entry name" value="SecA_CS"/>
</dbReference>
<name>A0A7X0VF68_9BACL</name>
<feature type="domain" description="Helicase ATP-binding" evidence="18">
    <location>
        <begin position="88"/>
        <end position="267"/>
    </location>
</feature>
<dbReference type="Pfam" id="PF01043">
    <property type="entry name" value="SecA_PP_bind"/>
    <property type="match status" value="1"/>
</dbReference>
<dbReference type="SUPFAM" id="SSF81767">
    <property type="entry name" value="Pre-protein crosslinking domain of SecA"/>
    <property type="match status" value="1"/>
</dbReference>
<feature type="binding site" evidence="15">
    <location>
        <begin position="104"/>
        <end position="108"/>
    </location>
    <ligand>
        <name>ATP</name>
        <dbReference type="ChEBI" id="CHEBI:30616"/>
    </ligand>
</feature>
<evidence type="ECO:0000256" key="4">
    <source>
        <dbReference type="ARBA" id="ARBA00022475"/>
    </source>
</evidence>
<dbReference type="EC" id="7.4.2.8" evidence="15"/>
<dbReference type="Pfam" id="PF21090">
    <property type="entry name" value="P-loop_SecA"/>
    <property type="match status" value="2"/>
</dbReference>
<accession>A0A7X0VF68</accession>
<dbReference type="AlphaFoldDB" id="A0A7X0VF68"/>
<keyword evidence="22" id="KW-1185">Reference proteome</keyword>
<dbReference type="PANTHER" id="PTHR30612:SF0">
    <property type="entry name" value="CHLOROPLAST PROTEIN-TRANSPORTING ATPASE"/>
    <property type="match status" value="1"/>
</dbReference>
<dbReference type="InterPro" id="IPR000185">
    <property type="entry name" value="SecA"/>
</dbReference>